<keyword evidence="1" id="KW-0812">Transmembrane</keyword>
<evidence type="ECO:0000256" key="1">
    <source>
        <dbReference type="SAM" id="Phobius"/>
    </source>
</evidence>
<gene>
    <name evidence="2" type="ORF">A3F29_03030</name>
</gene>
<feature type="transmembrane region" description="Helical" evidence="1">
    <location>
        <begin position="348"/>
        <end position="366"/>
    </location>
</feature>
<accession>A0A1F7HHU8</accession>
<feature type="transmembrane region" description="Helical" evidence="1">
    <location>
        <begin position="153"/>
        <end position="177"/>
    </location>
</feature>
<reference evidence="2 3" key="1">
    <citation type="journal article" date="2016" name="Nat. Commun.">
        <title>Thousands of microbial genomes shed light on interconnected biogeochemical processes in an aquifer system.</title>
        <authorList>
            <person name="Anantharaman K."/>
            <person name="Brown C.T."/>
            <person name="Hug L.A."/>
            <person name="Sharon I."/>
            <person name="Castelle C.J."/>
            <person name="Probst A.J."/>
            <person name="Thomas B.C."/>
            <person name="Singh A."/>
            <person name="Wilkins M.J."/>
            <person name="Karaoz U."/>
            <person name="Brodie E.L."/>
            <person name="Williams K.H."/>
            <person name="Hubbard S.S."/>
            <person name="Banfield J.F."/>
        </authorList>
    </citation>
    <scope>NUCLEOTIDE SEQUENCE [LARGE SCALE GENOMIC DNA]</scope>
</reference>
<organism evidence="2 3">
    <name type="scientific">Candidatus Roizmanbacteria bacterium RIFCSPHIGHO2_12_FULL_33_9</name>
    <dbReference type="NCBI Taxonomy" id="1802045"/>
    <lineage>
        <taxon>Bacteria</taxon>
        <taxon>Candidatus Roizmaniibacteriota</taxon>
    </lineage>
</organism>
<feature type="transmembrane region" description="Helical" evidence="1">
    <location>
        <begin position="112"/>
        <end position="132"/>
    </location>
</feature>
<sequence length="383" mass="45331">MVKLYRNFRPFVILALIVLTTTFILWLPFLLKSETWFGLKIENPGFQNIYQNYDGPLYIIPAKTLYDPLKISPPDKGLIVSLPLTNEYFAAHLPLYPLAIRLFSPFFGYLKSMLFTNILFSIFFAWMFFIFLKKLNIKRPLLLTTICLMGPRFLIARSVGAPESMLMFLILLSIYFFENKNYILAGLFGGLSVLTKSPGIILFFTYAFTFIETFIKNRKFSFQWKWLNIFLIPLFSILLFSFYYLRFGDFFLYFRLGELVPLVFPFSAFNFQAKWVDTAWLNDIIFYYAMFGLTAVYLYKHKLRSLFYFSLIFFISILFLQHKDIARHSLPLWPFAVIAFNKFFSSRAFLIIFFVIILPASLFYSWNFLLYNIMPIADWAPFL</sequence>
<feature type="transmembrane region" description="Helical" evidence="1">
    <location>
        <begin position="12"/>
        <end position="31"/>
    </location>
</feature>
<protein>
    <recommendedName>
        <fullName evidence="4">Glycosyltransferase RgtA/B/C/D-like domain-containing protein</fullName>
    </recommendedName>
</protein>
<feature type="transmembrane region" description="Helical" evidence="1">
    <location>
        <begin position="305"/>
        <end position="321"/>
    </location>
</feature>
<name>A0A1F7HHU8_9BACT</name>
<comment type="caution">
    <text evidence="2">The sequence shown here is derived from an EMBL/GenBank/DDBJ whole genome shotgun (WGS) entry which is preliminary data.</text>
</comment>
<dbReference type="EMBL" id="MFZV01000042">
    <property type="protein sequence ID" value="OGK30665.1"/>
    <property type="molecule type" value="Genomic_DNA"/>
</dbReference>
<evidence type="ECO:0000313" key="3">
    <source>
        <dbReference type="Proteomes" id="UP000177199"/>
    </source>
</evidence>
<dbReference type="AlphaFoldDB" id="A0A1F7HHU8"/>
<feature type="transmembrane region" description="Helical" evidence="1">
    <location>
        <begin position="280"/>
        <end position="299"/>
    </location>
</feature>
<evidence type="ECO:0000313" key="2">
    <source>
        <dbReference type="EMBL" id="OGK30665.1"/>
    </source>
</evidence>
<evidence type="ECO:0008006" key="4">
    <source>
        <dbReference type="Google" id="ProtNLM"/>
    </source>
</evidence>
<feature type="transmembrane region" description="Helical" evidence="1">
    <location>
        <begin position="227"/>
        <end position="244"/>
    </location>
</feature>
<dbReference type="Proteomes" id="UP000177199">
    <property type="component" value="Unassembled WGS sequence"/>
</dbReference>
<keyword evidence="1" id="KW-1133">Transmembrane helix</keyword>
<proteinExistence type="predicted"/>
<keyword evidence="1" id="KW-0472">Membrane</keyword>